<proteinExistence type="predicted"/>
<evidence type="ECO:0000313" key="1">
    <source>
        <dbReference type="EMBL" id="WEK33501.1"/>
    </source>
</evidence>
<evidence type="ECO:0000313" key="2">
    <source>
        <dbReference type="Proteomes" id="UP001220610"/>
    </source>
</evidence>
<sequence>MVNDIHDIDFLRDRIHEIRSALFSNTSNATYKLPTCIISALNIDSEGMICFFIRRPDQYMEEHEKEFPARLDFYRKGKPFFLKISGDAQLVTDQEAMMDSMGLPGMAPLPSLSRLLLVKVKVMESQYLDLRHRSFQWKDWWQQLRQYFRPKGHVQPQPSYNLHPSVLPS</sequence>
<dbReference type="EMBL" id="CP119311">
    <property type="protein sequence ID" value="WEK33501.1"/>
    <property type="molecule type" value="Genomic_DNA"/>
</dbReference>
<gene>
    <name evidence="1" type="ORF">P0Y53_13500</name>
</gene>
<reference evidence="1" key="1">
    <citation type="submission" date="2023-03" db="EMBL/GenBank/DDBJ databases">
        <title>Andean soil-derived lignocellulolytic bacterial consortium as a source of novel taxa and putative plastic-active enzymes.</title>
        <authorList>
            <person name="Diaz-Garcia L."/>
            <person name="Chuvochina M."/>
            <person name="Feuerriegel G."/>
            <person name="Bunk B."/>
            <person name="Sproer C."/>
            <person name="Streit W.R."/>
            <person name="Rodriguez L.M."/>
            <person name="Overmann J."/>
            <person name="Jimenez D.J."/>
        </authorList>
    </citation>
    <scope>NUCLEOTIDE SEQUENCE</scope>
    <source>
        <strain evidence="1">MAG 7</strain>
    </source>
</reference>
<dbReference type="InterPro" id="IPR012349">
    <property type="entry name" value="Split_barrel_FMN-bd"/>
</dbReference>
<protein>
    <submittedName>
        <fullName evidence="1">Uncharacterized protein</fullName>
    </submittedName>
</protein>
<accession>A0AAJ6BFX3</accession>
<dbReference type="Proteomes" id="UP001220610">
    <property type="component" value="Chromosome"/>
</dbReference>
<name>A0AAJ6BFX3_9BACT</name>
<organism evidence="1 2">
    <name type="scientific">Candidatus Pseudobacter hemicellulosilyticus</name>
    <dbReference type="NCBI Taxonomy" id="3121375"/>
    <lineage>
        <taxon>Bacteria</taxon>
        <taxon>Pseudomonadati</taxon>
        <taxon>Bacteroidota</taxon>
        <taxon>Chitinophagia</taxon>
        <taxon>Chitinophagales</taxon>
        <taxon>Chitinophagaceae</taxon>
        <taxon>Pseudobacter</taxon>
    </lineage>
</organism>
<dbReference type="Gene3D" id="2.30.110.10">
    <property type="entry name" value="Electron Transport, Fmn-binding Protein, Chain A"/>
    <property type="match status" value="1"/>
</dbReference>
<dbReference type="AlphaFoldDB" id="A0AAJ6BFX3"/>